<reference evidence="1 2" key="1">
    <citation type="submission" date="2017-02" db="EMBL/GenBank/DDBJ databases">
        <authorList>
            <person name="Peterson S.W."/>
        </authorList>
    </citation>
    <scope>NUCLEOTIDE SEQUENCE [LARGE SCALE GENOMIC DNA]</scope>
    <source>
        <strain evidence="1 2">DSM 22335</strain>
    </source>
</reference>
<sequence length="235" mass="25447">MKKICYSLLLVFTCFFSSCDSVKNLAGSVLSEYDAANAIREALMLGTNSGVNSLGQKGSFSRDVLLNAILPQEVNKVITALDKLGLASQVNRFTNTLDNAVVESVKRSGPIFLSGIKQMSIRDAIGIVKNGGTAATDYLRRTVGDTLRGSVRPVVRTALNEYNIANEWDKLVSPVKSIIGNNSMLNIDLDNILTVMLTNEMFKQIEIQETAIRTQAAARTTPLLQRVFGSAAAAK</sequence>
<dbReference type="EMBL" id="FUWH01000003">
    <property type="protein sequence ID" value="SJZ62380.1"/>
    <property type="molecule type" value="Genomic_DNA"/>
</dbReference>
<gene>
    <name evidence="1" type="ORF">SAMN04488132_103190</name>
</gene>
<dbReference type="AlphaFoldDB" id="A0A1T4M5T7"/>
<dbReference type="RefSeq" id="WP_176112927.1">
    <property type="nucleotide sequence ID" value="NZ_FUWH01000003.1"/>
</dbReference>
<proteinExistence type="predicted"/>
<name>A0A1T4M5T7_9BACT</name>
<organism evidence="1 2">
    <name type="scientific">Sediminibacterium ginsengisoli</name>
    <dbReference type="NCBI Taxonomy" id="413434"/>
    <lineage>
        <taxon>Bacteria</taxon>
        <taxon>Pseudomonadati</taxon>
        <taxon>Bacteroidota</taxon>
        <taxon>Chitinophagia</taxon>
        <taxon>Chitinophagales</taxon>
        <taxon>Chitinophagaceae</taxon>
        <taxon>Sediminibacterium</taxon>
    </lineage>
</organism>
<keyword evidence="2" id="KW-1185">Reference proteome</keyword>
<dbReference type="InterPro" id="IPR025245">
    <property type="entry name" value="DUF4197"/>
</dbReference>
<evidence type="ECO:0008006" key="3">
    <source>
        <dbReference type="Google" id="ProtNLM"/>
    </source>
</evidence>
<dbReference type="Proteomes" id="UP000190888">
    <property type="component" value="Unassembled WGS sequence"/>
</dbReference>
<dbReference type="PROSITE" id="PS51257">
    <property type="entry name" value="PROKAR_LIPOPROTEIN"/>
    <property type="match status" value="1"/>
</dbReference>
<evidence type="ECO:0000313" key="1">
    <source>
        <dbReference type="EMBL" id="SJZ62380.1"/>
    </source>
</evidence>
<evidence type="ECO:0000313" key="2">
    <source>
        <dbReference type="Proteomes" id="UP000190888"/>
    </source>
</evidence>
<dbReference type="Pfam" id="PF13852">
    <property type="entry name" value="DUF4197"/>
    <property type="match status" value="1"/>
</dbReference>
<protein>
    <recommendedName>
        <fullName evidence="3">DUF4197 domain-containing protein</fullName>
    </recommendedName>
</protein>
<accession>A0A1T4M5T7</accession>